<keyword evidence="3" id="KW-1185">Reference proteome</keyword>
<proteinExistence type="predicted"/>
<protein>
    <recommendedName>
        <fullName evidence="4">Nucleic acid/nucleotide deaminase of polymorphic system toxin</fullName>
    </recommendedName>
</protein>
<feature type="region of interest" description="Disordered" evidence="1">
    <location>
        <begin position="86"/>
        <end position="159"/>
    </location>
</feature>
<feature type="compositionally biased region" description="Pro residues" evidence="1">
    <location>
        <begin position="94"/>
        <end position="115"/>
    </location>
</feature>
<evidence type="ECO:0000313" key="2">
    <source>
        <dbReference type="EMBL" id="GAA0244867.1"/>
    </source>
</evidence>
<comment type="caution">
    <text evidence="2">The sequence shown here is derived from an EMBL/GenBank/DDBJ whole genome shotgun (WGS) entry which is preliminary data.</text>
</comment>
<evidence type="ECO:0000256" key="1">
    <source>
        <dbReference type="SAM" id="MobiDB-lite"/>
    </source>
</evidence>
<name>A0ABN0UB95_9PSEU</name>
<accession>A0ABN0UB95</accession>
<dbReference type="Proteomes" id="UP001500416">
    <property type="component" value="Unassembled WGS sequence"/>
</dbReference>
<feature type="compositionally biased region" description="Basic and acidic residues" evidence="1">
    <location>
        <begin position="117"/>
        <end position="126"/>
    </location>
</feature>
<sequence length="253" mass="27098">MSQACDKASQCRDALGQAQDFAEEAHDLLAAHLRGAVGLESDTERMPANFHEVIHGVKDLWKILGTGMDRAQAALTALTGQTAPAPAPIVQRPAQPPQQPPPAHQAPPGQPPVVPPDRVEGLRDELPPPITPGERGRKTHGRWITPNGDAEPVVSGKDDDSDAADAMLKNMGMRAASAKTADVEIKLAARMVREGVQHATVVINNMPCVGRFGCDTLVPILLPPGSTLTVHGVNAQGERFRKRYTGGARPWWR</sequence>
<dbReference type="InterPro" id="IPR032724">
    <property type="entry name" value="SCP1.201-like"/>
</dbReference>
<dbReference type="Pfam" id="PF14428">
    <property type="entry name" value="DddA-like"/>
    <property type="match status" value="1"/>
</dbReference>
<evidence type="ECO:0000313" key="3">
    <source>
        <dbReference type="Proteomes" id="UP001500416"/>
    </source>
</evidence>
<organism evidence="2 3">
    <name type="scientific">Saccharothrix mutabilis subsp. mutabilis</name>
    <dbReference type="NCBI Taxonomy" id="66855"/>
    <lineage>
        <taxon>Bacteria</taxon>
        <taxon>Bacillati</taxon>
        <taxon>Actinomycetota</taxon>
        <taxon>Actinomycetes</taxon>
        <taxon>Pseudonocardiales</taxon>
        <taxon>Pseudonocardiaceae</taxon>
        <taxon>Saccharothrix</taxon>
    </lineage>
</organism>
<evidence type="ECO:0008006" key="4">
    <source>
        <dbReference type="Google" id="ProtNLM"/>
    </source>
</evidence>
<dbReference type="EMBL" id="BAAABU010000013">
    <property type="protein sequence ID" value="GAA0244867.1"/>
    <property type="molecule type" value="Genomic_DNA"/>
</dbReference>
<gene>
    <name evidence="2" type="ORF">GCM10010492_50250</name>
</gene>
<reference evidence="2 3" key="1">
    <citation type="journal article" date="2019" name="Int. J. Syst. Evol. Microbiol.">
        <title>The Global Catalogue of Microorganisms (GCM) 10K type strain sequencing project: providing services to taxonomists for standard genome sequencing and annotation.</title>
        <authorList>
            <consortium name="The Broad Institute Genomics Platform"/>
            <consortium name="The Broad Institute Genome Sequencing Center for Infectious Disease"/>
            <person name="Wu L."/>
            <person name="Ma J."/>
        </authorList>
    </citation>
    <scope>NUCLEOTIDE SEQUENCE [LARGE SCALE GENOMIC DNA]</scope>
    <source>
        <strain evidence="2 3">JCM 3380</strain>
    </source>
</reference>